<dbReference type="Gene3D" id="3.30.70.1450">
    <property type="entry name" value="Regulator of K+ conductance, C-terminal domain"/>
    <property type="match status" value="2"/>
</dbReference>
<dbReference type="Pfam" id="PF07885">
    <property type="entry name" value="Ion_trans_2"/>
    <property type="match status" value="1"/>
</dbReference>
<dbReference type="OrthoDB" id="9799090at2"/>
<dbReference type="InterPro" id="IPR006037">
    <property type="entry name" value="RCK_C"/>
</dbReference>
<dbReference type="InterPro" id="IPR036721">
    <property type="entry name" value="RCK_C_sf"/>
</dbReference>
<feature type="domain" description="RCK C-terminal" evidence="4">
    <location>
        <begin position="485"/>
        <end position="565"/>
    </location>
</feature>
<evidence type="ECO:0000256" key="1">
    <source>
        <dbReference type="ARBA" id="ARBA00004651"/>
    </source>
</evidence>
<dbReference type="SUPFAM" id="SSF51735">
    <property type="entry name" value="NAD(P)-binding Rossmann-fold domains"/>
    <property type="match status" value="2"/>
</dbReference>
<keyword evidence="2" id="KW-0812">Transmembrane</keyword>
<dbReference type="GO" id="GO:0005886">
    <property type="term" value="C:plasma membrane"/>
    <property type="evidence" value="ECO:0007669"/>
    <property type="project" value="UniProtKB-SubCell"/>
</dbReference>
<keyword evidence="6" id="KW-1185">Reference proteome</keyword>
<dbReference type="SUPFAM" id="SSF81324">
    <property type="entry name" value="Voltage-gated potassium channels"/>
    <property type="match status" value="1"/>
</dbReference>
<dbReference type="Pfam" id="PF02080">
    <property type="entry name" value="TrkA_C"/>
    <property type="match status" value="2"/>
</dbReference>
<proteinExistence type="predicted"/>
<dbReference type="Gene3D" id="1.10.287.70">
    <property type="match status" value="1"/>
</dbReference>
<feature type="domain" description="RCK N-terminal" evidence="3">
    <location>
        <begin position="355"/>
        <end position="470"/>
    </location>
</feature>
<organism evidence="5 6">
    <name type="scientific">Desulfopila aestuarii DSM 18488</name>
    <dbReference type="NCBI Taxonomy" id="1121416"/>
    <lineage>
        <taxon>Bacteria</taxon>
        <taxon>Pseudomonadati</taxon>
        <taxon>Thermodesulfobacteriota</taxon>
        <taxon>Desulfobulbia</taxon>
        <taxon>Desulfobulbales</taxon>
        <taxon>Desulfocapsaceae</taxon>
        <taxon>Desulfopila</taxon>
    </lineage>
</organism>
<name>A0A1M7Y925_9BACT</name>
<feature type="transmembrane region" description="Helical" evidence="2">
    <location>
        <begin position="21"/>
        <end position="47"/>
    </location>
</feature>
<dbReference type="STRING" id="1121416.SAMN02745220_02630"/>
<evidence type="ECO:0000313" key="6">
    <source>
        <dbReference type="Proteomes" id="UP000184603"/>
    </source>
</evidence>
<dbReference type="AlphaFoldDB" id="A0A1M7Y925"/>
<dbReference type="PROSITE" id="PS51201">
    <property type="entry name" value="RCK_N"/>
    <property type="match status" value="1"/>
</dbReference>
<dbReference type="Proteomes" id="UP000184603">
    <property type="component" value="Unassembled WGS sequence"/>
</dbReference>
<gene>
    <name evidence="5" type="ORF">SAMN02745220_02630</name>
</gene>
<sequence>MKFIPAQLLFFLQNTTTRRNFVLLAKFLVFLAGVITLFSVLFHVLMLYEGREFSWITGFYWALTVMSTLGFGDITFHSDLGLMFTIVVLLTGVICLLIMLPFTFIQFFYEPWLEAQARSRTPRELPEETRDHVILTHLDPITRKLIEKLKRRNIEYVLVAPDQQQGSDLYDAGYKVVVGAPDEPETFRRLRVEQAAMVVVTGDDLLNTNVAFTIREISKTVGIVTTADKDNSLDILNFPGNIRVFQFVKMLGQSLAERMVGLGQAGTIISNFDTLHIAEIAAKRTTLAGKTLLETNLRQRSGTTIIGLWDKGHFEVPAAETIIGEDTLLLLAGTREQLQQFQKTYVSVQTGIATNSPILILGGGRVGMAAAEKLKEKGIPYTIVDKRTNLGSDGALHNLIVGDAADLNVLKAAGIDEAMAVIVTTHNDAMNIYLTFYCRQLRPDIQLVCRATSEQSVSKLHMAGADLVLSYASMGANSIINLLKTDEISMFTEGLNIFSVTVPEKLVNRTLIDSRIRPLTGCSVVAIKSDGALKVGPDPALPLRGGDELILIGTTEAEKLFAASY</sequence>
<accession>A0A1M7Y925</accession>
<dbReference type="Gene3D" id="3.40.50.720">
    <property type="entry name" value="NAD(P)-binding Rossmann-like Domain"/>
    <property type="match status" value="2"/>
</dbReference>
<dbReference type="InterPro" id="IPR050721">
    <property type="entry name" value="Trk_Ktr_HKT_K-transport"/>
</dbReference>
<dbReference type="InterPro" id="IPR003148">
    <property type="entry name" value="RCK_N"/>
</dbReference>
<evidence type="ECO:0000313" key="5">
    <source>
        <dbReference type="EMBL" id="SHO49028.1"/>
    </source>
</evidence>
<dbReference type="GO" id="GO:0008324">
    <property type="term" value="F:monoatomic cation transmembrane transporter activity"/>
    <property type="evidence" value="ECO:0007669"/>
    <property type="project" value="InterPro"/>
</dbReference>
<dbReference type="SUPFAM" id="SSF116726">
    <property type="entry name" value="TrkA C-terminal domain-like"/>
    <property type="match status" value="2"/>
</dbReference>
<dbReference type="PANTHER" id="PTHR43833:SF13">
    <property type="entry name" value="POTASSIUM CHANNEL PROTEIN 2-RELATED"/>
    <property type="match status" value="1"/>
</dbReference>
<evidence type="ECO:0000256" key="2">
    <source>
        <dbReference type="SAM" id="Phobius"/>
    </source>
</evidence>
<dbReference type="EMBL" id="FRFE01000012">
    <property type="protein sequence ID" value="SHO49028.1"/>
    <property type="molecule type" value="Genomic_DNA"/>
</dbReference>
<dbReference type="InterPro" id="IPR036291">
    <property type="entry name" value="NAD(P)-bd_dom_sf"/>
</dbReference>
<evidence type="ECO:0000259" key="4">
    <source>
        <dbReference type="PROSITE" id="PS51202"/>
    </source>
</evidence>
<feature type="transmembrane region" description="Helical" evidence="2">
    <location>
        <begin position="53"/>
        <end position="72"/>
    </location>
</feature>
<dbReference type="Pfam" id="PF02254">
    <property type="entry name" value="TrkA_N"/>
    <property type="match status" value="2"/>
</dbReference>
<dbReference type="PANTHER" id="PTHR43833">
    <property type="entry name" value="POTASSIUM CHANNEL PROTEIN 2-RELATED-RELATED"/>
    <property type="match status" value="1"/>
</dbReference>
<dbReference type="GO" id="GO:0006813">
    <property type="term" value="P:potassium ion transport"/>
    <property type="evidence" value="ECO:0007669"/>
    <property type="project" value="InterPro"/>
</dbReference>
<dbReference type="RefSeq" id="WP_073613918.1">
    <property type="nucleotide sequence ID" value="NZ_FRFE01000012.1"/>
</dbReference>
<dbReference type="PROSITE" id="PS51202">
    <property type="entry name" value="RCK_C"/>
    <property type="match status" value="2"/>
</dbReference>
<feature type="transmembrane region" description="Helical" evidence="2">
    <location>
        <begin position="84"/>
        <end position="109"/>
    </location>
</feature>
<reference evidence="5 6" key="1">
    <citation type="submission" date="2016-12" db="EMBL/GenBank/DDBJ databases">
        <authorList>
            <person name="Song W.-J."/>
            <person name="Kurnit D.M."/>
        </authorList>
    </citation>
    <scope>NUCLEOTIDE SEQUENCE [LARGE SCALE GENOMIC DNA]</scope>
    <source>
        <strain evidence="5 6">DSM 18488</strain>
    </source>
</reference>
<comment type="subcellular location">
    <subcellularLocation>
        <location evidence="1">Cell membrane</location>
        <topology evidence="1">Multi-pass membrane protein</topology>
    </subcellularLocation>
</comment>
<keyword evidence="2" id="KW-1133">Transmembrane helix</keyword>
<protein>
    <submittedName>
        <fullName evidence="5">Trk K+ transport system, NAD-binding component</fullName>
    </submittedName>
</protein>
<evidence type="ECO:0000259" key="3">
    <source>
        <dbReference type="PROSITE" id="PS51201"/>
    </source>
</evidence>
<feature type="domain" description="RCK C-terminal" evidence="4">
    <location>
        <begin position="263"/>
        <end position="347"/>
    </location>
</feature>
<dbReference type="InterPro" id="IPR013099">
    <property type="entry name" value="K_chnl_dom"/>
</dbReference>
<keyword evidence="2" id="KW-0472">Membrane</keyword>